<organism evidence="1 2">
    <name type="scientific">Shewanella frigidimarina (strain NCIMB 400)</name>
    <dbReference type="NCBI Taxonomy" id="318167"/>
    <lineage>
        <taxon>Bacteria</taxon>
        <taxon>Pseudomonadati</taxon>
        <taxon>Pseudomonadota</taxon>
        <taxon>Gammaproteobacteria</taxon>
        <taxon>Alteromonadales</taxon>
        <taxon>Shewanellaceae</taxon>
        <taxon>Shewanella</taxon>
    </lineage>
</organism>
<dbReference type="STRING" id="318167.Sfri_2084"/>
<proteinExistence type="predicted"/>
<dbReference type="EMBL" id="CP000447">
    <property type="protein sequence ID" value="ABI71930.1"/>
    <property type="molecule type" value="Genomic_DNA"/>
</dbReference>
<keyword evidence="2" id="KW-1185">Reference proteome</keyword>
<evidence type="ECO:0000313" key="2">
    <source>
        <dbReference type="Proteomes" id="UP000000684"/>
    </source>
</evidence>
<name>Q081Y5_SHEFN</name>
<dbReference type="AlphaFoldDB" id="Q081Y5"/>
<evidence type="ECO:0000313" key="1">
    <source>
        <dbReference type="EMBL" id="ABI71930.1"/>
    </source>
</evidence>
<reference evidence="1 2" key="1">
    <citation type="submission" date="2006-08" db="EMBL/GenBank/DDBJ databases">
        <title>Complete sequence of Shewanella frigidimarina NCIMB 400.</title>
        <authorList>
            <consortium name="US DOE Joint Genome Institute"/>
            <person name="Copeland A."/>
            <person name="Lucas S."/>
            <person name="Lapidus A."/>
            <person name="Barry K."/>
            <person name="Detter J.C."/>
            <person name="Glavina del Rio T."/>
            <person name="Hammon N."/>
            <person name="Israni S."/>
            <person name="Dalin E."/>
            <person name="Tice H."/>
            <person name="Pitluck S."/>
            <person name="Fredrickson J.K."/>
            <person name="Kolker E."/>
            <person name="McCuel L.A."/>
            <person name="DiChristina T."/>
            <person name="Nealson K.H."/>
            <person name="Newman D."/>
            <person name="Tiedje J.M."/>
            <person name="Zhou J."/>
            <person name="Romine M.F."/>
            <person name="Culley D.E."/>
            <person name="Serres M."/>
            <person name="Chertkov O."/>
            <person name="Brettin T."/>
            <person name="Bruce D."/>
            <person name="Han C."/>
            <person name="Tapia R."/>
            <person name="Gilna P."/>
            <person name="Schmutz J."/>
            <person name="Larimer F."/>
            <person name="Land M."/>
            <person name="Hauser L."/>
            <person name="Kyrpides N."/>
            <person name="Mikhailova N."/>
            <person name="Richardson P."/>
        </authorList>
    </citation>
    <scope>NUCLEOTIDE SEQUENCE [LARGE SCALE GENOMIC DNA]</scope>
    <source>
        <strain evidence="1 2">NCIMB 400</strain>
    </source>
</reference>
<gene>
    <name evidence="1" type="ordered locus">Sfri_2084</name>
</gene>
<protein>
    <recommendedName>
        <fullName evidence="3">Dnd system-associated protein 4</fullName>
    </recommendedName>
</protein>
<dbReference type="Proteomes" id="UP000000684">
    <property type="component" value="Chromosome"/>
</dbReference>
<evidence type="ECO:0008006" key="3">
    <source>
        <dbReference type="Google" id="ProtNLM"/>
    </source>
</evidence>
<dbReference type="HOGENOM" id="CLU_1739753_0_0_6"/>
<sequence length="156" mass="17877">MKRFLLMAELMDWRKLSVSRDSRYIALEKKLCATKNNTNDNFIFGTIKELMVFAALVGFQLDDFQPLKSKADSTPLILETYASTKHDSYIYLIALAKNKSLDILKDENLREAISIFEGYCNGGLKHIDDWIINNIGEPLATDILFNQTLEFLTENT</sequence>
<accession>Q081Y5</accession>
<dbReference type="KEGG" id="sfr:Sfri_2084"/>